<keyword evidence="2" id="KW-1185">Reference proteome</keyword>
<dbReference type="EMBL" id="CP019239">
    <property type="protein sequence ID" value="APW44679.1"/>
    <property type="molecule type" value="Genomic_DNA"/>
</dbReference>
<evidence type="ECO:0000313" key="1">
    <source>
        <dbReference type="EMBL" id="APW44679.1"/>
    </source>
</evidence>
<dbReference type="InterPro" id="IPR021363">
    <property type="entry name" value="DUF2835"/>
</dbReference>
<dbReference type="KEGG" id="rsb:RS694_04200"/>
<gene>
    <name evidence="1" type="ORF">RS694_04200</name>
</gene>
<reference evidence="1 2" key="1">
    <citation type="submission" date="2017-01" db="EMBL/GenBank/DDBJ databases">
        <authorList>
            <person name="Mah S.A."/>
            <person name="Swanson W.J."/>
            <person name="Moy G.W."/>
            <person name="Vacquier V.D."/>
        </authorList>
    </citation>
    <scope>NUCLEOTIDE SEQUENCE [LARGE SCALE GENOMIC DNA]</scope>
    <source>
        <strain evidence="1 2">DSM 22694</strain>
    </source>
</reference>
<protein>
    <recommendedName>
        <fullName evidence="3">DUF2835 domain-containing protein</fullName>
    </recommendedName>
</protein>
<evidence type="ECO:0008006" key="3">
    <source>
        <dbReference type="Google" id="ProtNLM"/>
    </source>
</evidence>
<evidence type="ECO:0000313" key="2">
    <source>
        <dbReference type="Proteomes" id="UP000186110"/>
    </source>
</evidence>
<proteinExistence type="predicted"/>
<dbReference type="Proteomes" id="UP000186110">
    <property type="component" value="Chromosome"/>
</dbReference>
<accession>A0A1P8KF83</accession>
<dbReference type="eggNOG" id="ENOG5033BZN">
    <property type="taxonomic scope" value="Bacteria"/>
</dbReference>
<dbReference type="AlphaFoldDB" id="A0A1P8KF83"/>
<sequence>MLTMIRFEFGLHISSLEYLPYYRGEVRNVLARCADGRKVQFPATLLQPFVTSAGIRGSFVLTCDDDGKGAQLQRS</sequence>
<dbReference type="Pfam" id="PF11197">
    <property type="entry name" value="DUF2835"/>
    <property type="match status" value="1"/>
</dbReference>
<name>A0A1P8KF83_9BURK</name>
<dbReference type="STRING" id="1484693.RS694_04200"/>
<organism evidence="1 2">
    <name type="scientific">Rhodoferax saidenbachensis</name>
    <dbReference type="NCBI Taxonomy" id="1484693"/>
    <lineage>
        <taxon>Bacteria</taxon>
        <taxon>Pseudomonadati</taxon>
        <taxon>Pseudomonadota</taxon>
        <taxon>Betaproteobacteria</taxon>
        <taxon>Burkholderiales</taxon>
        <taxon>Comamonadaceae</taxon>
        <taxon>Rhodoferax</taxon>
    </lineage>
</organism>